<sequence length="211" mass="23528">MREAVYATFADFSAPPSMVSNIDDIDWEELVSFGSFTPDKDMPPLDKSDFSNDSMDEKSHAPDSCLSKADNIQVCQSEPIYPSSNNCEGNVAMEENNEYIVMPLSQVTIFQVSTQYDKKEDGNKTYSIEGMKLHEAWNHAVIGRREESQSQSLETLEAPISLNDKPANSFVAIPSSLQTAVKKTPGGYEVNAEMTVDDMEEYRGLELVRAF</sequence>
<evidence type="ECO:0000313" key="2">
    <source>
        <dbReference type="EMBL" id="PGG97415.1"/>
    </source>
</evidence>
<dbReference type="EMBL" id="PDNA01000322">
    <property type="protein sequence ID" value="PGG97415.1"/>
    <property type="molecule type" value="Genomic_DNA"/>
</dbReference>
<reference evidence="2 3" key="1">
    <citation type="submission" date="2017-10" db="EMBL/GenBank/DDBJ databases">
        <title>Comparative genomics in systemic dimorphic fungi from Ajellomycetaceae.</title>
        <authorList>
            <person name="Munoz J.F."/>
            <person name="Mcewen J.G."/>
            <person name="Clay O.K."/>
            <person name="Cuomo C.A."/>
        </authorList>
    </citation>
    <scope>NUCLEOTIDE SEQUENCE [LARGE SCALE GENOMIC DNA]</scope>
    <source>
        <strain evidence="2 3">UAMH7299</strain>
    </source>
</reference>
<comment type="caution">
    <text evidence="2">The sequence shown here is derived from an EMBL/GenBank/DDBJ whole genome shotgun (WGS) entry which is preliminary data.</text>
</comment>
<protein>
    <submittedName>
        <fullName evidence="2">Uncharacterized protein</fullName>
    </submittedName>
</protein>
<dbReference type="Proteomes" id="UP000224634">
    <property type="component" value="Unassembled WGS sequence"/>
</dbReference>
<gene>
    <name evidence="2" type="ORF">AJ80_09706</name>
</gene>
<name>A0A2B7WKY7_POLH7</name>
<feature type="region of interest" description="Disordered" evidence="1">
    <location>
        <begin position="42"/>
        <end position="64"/>
    </location>
</feature>
<keyword evidence="3" id="KW-1185">Reference proteome</keyword>
<accession>A0A2B7WKY7</accession>
<organism evidence="2 3">
    <name type="scientific">Polytolypa hystricis (strain UAMH7299)</name>
    <dbReference type="NCBI Taxonomy" id="1447883"/>
    <lineage>
        <taxon>Eukaryota</taxon>
        <taxon>Fungi</taxon>
        <taxon>Dikarya</taxon>
        <taxon>Ascomycota</taxon>
        <taxon>Pezizomycotina</taxon>
        <taxon>Eurotiomycetes</taxon>
        <taxon>Eurotiomycetidae</taxon>
        <taxon>Onygenales</taxon>
        <taxon>Onygenales incertae sedis</taxon>
        <taxon>Polytolypa</taxon>
    </lineage>
</organism>
<feature type="compositionally biased region" description="Basic and acidic residues" evidence="1">
    <location>
        <begin position="42"/>
        <end position="61"/>
    </location>
</feature>
<evidence type="ECO:0000313" key="3">
    <source>
        <dbReference type="Proteomes" id="UP000224634"/>
    </source>
</evidence>
<proteinExistence type="predicted"/>
<dbReference type="AlphaFoldDB" id="A0A2B7WKY7"/>
<evidence type="ECO:0000256" key="1">
    <source>
        <dbReference type="SAM" id="MobiDB-lite"/>
    </source>
</evidence>
<dbReference type="OrthoDB" id="4183854at2759"/>